<dbReference type="AlphaFoldDB" id="A0A8T3C8H5"/>
<accession>A0A8T3C8H5</accession>
<evidence type="ECO:0000313" key="2">
    <source>
        <dbReference type="Proteomes" id="UP000829196"/>
    </source>
</evidence>
<sequence>MDILVSDMCRVTFSIGKQYICEVLCDVLDMDVCHIILGRPWQYDVGAMYDGRSNSYSFEWKGRRLKLLPQLTGGNDPQKSNVATLNLISGSAIVQASKEISVLFALVVKEASHCNNKEGTHPEVQQLLKQFPGIGPDTLPAILPPLRALQHQVDLIP</sequence>
<gene>
    <name evidence="1" type="ORF">KFK09_000299</name>
</gene>
<organism evidence="1 2">
    <name type="scientific">Dendrobium nobile</name>
    <name type="common">Orchid</name>
    <dbReference type="NCBI Taxonomy" id="94219"/>
    <lineage>
        <taxon>Eukaryota</taxon>
        <taxon>Viridiplantae</taxon>
        <taxon>Streptophyta</taxon>
        <taxon>Embryophyta</taxon>
        <taxon>Tracheophyta</taxon>
        <taxon>Spermatophyta</taxon>
        <taxon>Magnoliopsida</taxon>
        <taxon>Liliopsida</taxon>
        <taxon>Asparagales</taxon>
        <taxon>Orchidaceae</taxon>
        <taxon>Epidendroideae</taxon>
        <taxon>Malaxideae</taxon>
        <taxon>Dendrobiinae</taxon>
        <taxon>Dendrobium</taxon>
    </lineage>
</organism>
<dbReference type="Proteomes" id="UP000829196">
    <property type="component" value="Unassembled WGS sequence"/>
</dbReference>
<evidence type="ECO:0000313" key="1">
    <source>
        <dbReference type="EMBL" id="KAI0530751.1"/>
    </source>
</evidence>
<comment type="caution">
    <text evidence="1">The sequence shown here is derived from an EMBL/GenBank/DDBJ whole genome shotgun (WGS) entry which is preliminary data.</text>
</comment>
<keyword evidence="2" id="KW-1185">Reference proteome</keyword>
<protein>
    <submittedName>
        <fullName evidence="1">Uncharacterized protein</fullName>
    </submittedName>
</protein>
<dbReference type="OrthoDB" id="785384at2759"/>
<reference evidence="1" key="1">
    <citation type="journal article" date="2022" name="Front. Genet.">
        <title>Chromosome-Scale Assembly of the Dendrobium nobile Genome Provides Insights Into the Molecular Mechanism of the Biosynthesis of the Medicinal Active Ingredient of Dendrobium.</title>
        <authorList>
            <person name="Xu Q."/>
            <person name="Niu S.-C."/>
            <person name="Li K.-L."/>
            <person name="Zheng P.-J."/>
            <person name="Zhang X.-J."/>
            <person name="Jia Y."/>
            <person name="Liu Y."/>
            <person name="Niu Y.-X."/>
            <person name="Yu L.-H."/>
            <person name="Chen D.-F."/>
            <person name="Zhang G.-Q."/>
        </authorList>
    </citation>
    <scope>NUCLEOTIDE SEQUENCE</scope>
    <source>
        <tissue evidence="1">Leaf</tissue>
    </source>
</reference>
<dbReference type="PANTHER" id="PTHR35046">
    <property type="entry name" value="ZINC KNUCKLE (CCHC-TYPE) FAMILY PROTEIN"/>
    <property type="match status" value="1"/>
</dbReference>
<proteinExistence type="predicted"/>
<dbReference type="PANTHER" id="PTHR35046:SF26">
    <property type="entry name" value="RNA-DIRECTED DNA POLYMERASE"/>
    <property type="match status" value="1"/>
</dbReference>
<name>A0A8T3C8H5_DENNO</name>
<dbReference type="EMBL" id="JAGYWB010000001">
    <property type="protein sequence ID" value="KAI0530751.1"/>
    <property type="molecule type" value="Genomic_DNA"/>
</dbReference>